<dbReference type="InterPro" id="IPR003392">
    <property type="entry name" value="PTHD_SSD"/>
</dbReference>
<feature type="transmembrane region" description="Helical" evidence="7">
    <location>
        <begin position="570"/>
        <end position="587"/>
    </location>
</feature>
<evidence type="ECO:0000256" key="7">
    <source>
        <dbReference type="SAM" id="Phobius"/>
    </source>
</evidence>
<evidence type="ECO:0000256" key="1">
    <source>
        <dbReference type="ARBA" id="ARBA00004141"/>
    </source>
</evidence>
<feature type="transmembrane region" description="Helical" evidence="7">
    <location>
        <begin position="958"/>
        <end position="979"/>
    </location>
</feature>
<evidence type="ECO:0000313" key="10">
    <source>
        <dbReference type="Proteomes" id="UP001230188"/>
    </source>
</evidence>
<gene>
    <name evidence="9" type="ORF">CTAYLR_010164</name>
</gene>
<evidence type="ECO:0000256" key="4">
    <source>
        <dbReference type="ARBA" id="ARBA00023136"/>
    </source>
</evidence>
<dbReference type="GO" id="GO:0005119">
    <property type="term" value="F:smoothened binding"/>
    <property type="evidence" value="ECO:0007669"/>
    <property type="project" value="TreeGrafter"/>
</dbReference>
<evidence type="ECO:0000259" key="8">
    <source>
        <dbReference type="PROSITE" id="PS50156"/>
    </source>
</evidence>
<evidence type="ECO:0000313" key="9">
    <source>
        <dbReference type="EMBL" id="KAJ8601138.1"/>
    </source>
</evidence>
<keyword evidence="3 7" id="KW-1133">Transmembrane helix</keyword>
<dbReference type="Proteomes" id="UP001230188">
    <property type="component" value="Unassembled WGS sequence"/>
</dbReference>
<keyword evidence="5" id="KW-0325">Glycoprotein</keyword>
<evidence type="ECO:0000256" key="2">
    <source>
        <dbReference type="ARBA" id="ARBA00022692"/>
    </source>
</evidence>
<evidence type="ECO:0000256" key="6">
    <source>
        <dbReference type="SAM" id="MobiDB-lite"/>
    </source>
</evidence>
<comment type="subcellular location">
    <subcellularLocation>
        <location evidence="1">Membrane</location>
        <topology evidence="1">Multi-pass membrane protein</topology>
    </subcellularLocation>
</comment>
<dbReference type="AlphaFoldDB" id="A0AAD7XIY5"/>
<feature type="transmembrane region" description="Helical" evidence="7">
    <location>
        <begin position="846"/>
        <end position="869"/>
    </location>
</feature>
<organism evidence="9 10">
    <name type="scientific">Chrysophaeum taylorii</name>
    <dbReference type="NCBI Taxonomy" id="2483200"/>
    <lineage>
        <taxon>Eukaryota</taxon>
        <taxon>Sar</taxon>
        <taxon>Stramenopiles</taxon>
        <taxon>Ochrophyta</taxon>
        <taxon>Pelagophyceae</taxon>
        <taxon>Pelagomonadales</taxon>
        <taxon>Pelagomonadaceae</taxon>
        <taxon>Chrysophaeum</taxon>
    </lineage>
</organism>
<dbReference type="GO" id="GO:0045879">
    <property type="term" value="P:negative regulation of smoothened signaling pathway"/>
    <property type="evidence" value="ECO:0007669"/>
    <property type="project" value="TreeGrafter"/>
</dbReference>
<reference evidence="9" key="1">
    <citation type="submission" date="2023-01" db="EMBL/GenBank/DDBJ databases">
        <title>Metagenome sequencing of chrysophaentin producing Chrysophaeum taylorii.</title>
        <authorList>
            <person name="Davison J."/>
            <person name="Bewley C."/>
        </authorList>
    </citation>
    <scope>NUCLEOTIDE SEQUENCE</scope>
    <source>
        <strain evidence="9">NIES-1699</strain>
    </source>
</reference>
<feature type="region of interest" description="Disordered" evidence="6">
    <location>
        <begin position="1019"/>
        <end position="1092"/>
    </location>
</feature>
<feature type="transmembrane region" description="Helical" evidence="7">
    <location>
        <begin position="985"/>
        <end position="1010"/>
    </location>
</feature>
<name>A0AAD7XIY5_9STRA</name>
<keyword evidence="10" id="KW-1185">Reference proteome</keyword>
<keyword evidence="2 7" id="KW-0812">Transmembrane</keyword>
<comment type="caution">
    <text evidence="9">The sequence shown here is derived from an EMBL/GenBank/DDBJ whole genome shotgun (WGS) entry which is preliminary data.</text>
</comment>
<dbReference type="Gene3D" id="1.20.1640.10">
    <property type="entry name" value="Multidrug efflux transporter AcrB transmembrane domain"/>
    <property type="match status" value="1"/>
</dbReference>
<feature type="transmembrane region" description="Helical" evidence="7">
    <location>
        <begin position="881"/>
        <end position="902"/>
    </location>
</feature>
<feature type="transmembrane region" description="Helical" evidence="7">
    <location>
        <begin position="411"/>
        <end position="431"/>
    </location>
</feature>
<feature type="domain" description="SSD" evidence="8">
    <location>
        <begin position="452"/>
        <end position="530"/>
    </location>
</feature>
<dbReference type="EMBL" id="JAQMWT010000449">
    <property type="protein sequence ID" value="KAJ8601138.1"/>
    <property type="molecule type" value="Genomic_DNA"/>
</dbReference>
<evidence type="ECO:0000256" key="5">
    <source>
        <dbReference type="ARBA" id="ARBA00023180"/>
    </source>
</evidence>
<feature type="compositionally biased region" description="Basic and acidic residues" evidence="6">
    <location>
        <begin position="1022"/>
        <end position="1061"/>
    </location>
</feature>
<sequence>MKSISSSKAEEEEEEYGSALLSRGFEWLVRLREAARGGMGVRGGGVRRVRIGVVRGRDDYEGDVSALGTAGLVALVVQEYMAPFVAAYGGNVTVTPYNWCLYLRVGIPCRKFIREDPGVITRPSEKPTTSTVFSRVRAVREGAEGQGTFPDSFGGGANSTTTLLPTGNVTQEKCDAAAELLGITDWFENPYYDAAYAALSTCDAVDFYPMSSLYGSLVGSSASIATTTVLETPNCEQRRAAYSDDDDDDDDSTSTSEIVEFAVREIFCKFDGATDSCPSTLESQDVEWDFEATIATEEELYQTATSRECAHWDGPRGIRPSASYQQIEVILGDLGAKIKAMQVVYVSRGYKEVRDELGVSTEDARLGALDFTRKWGNALHGRHRGGSMKFGTYRSDDAESASAAQTFPETYLVIVAYALILGYTLFVVICSGRKIVLDAILAVAGVLRLYRVLPFLVLGLGINDLFVFTHRYLELPAALEGWVMAGQVAKDAGASVTITTAANVCVFLVAAITIRMRMIAHFSLLAACALAGVGGDRLRQPRDSRISEFAASRKLRAGAYARVVTGRARLIVACVLATAAVLASLGIPRVKLDYHVNYVFERRSSADAFWQTKLKYISSNFFKLYTGKSDFARLHPLLASEADPSRYSLMRRVMDSKKIISGGQENWYNYFADIYDRGSSDLSSPLVPACTAWPVQYFRCSGDYCFGPDELTPNLFDAVINNETTVYGIHPSYFYECLNLFLRHDDAHELTSPQFNCQELGEKKKKRKPCVAIPKANRSVWLAQGDMDFSSVRIWATNIGQGSSWLAMFDSLRPKLDDFVADTGLDAYPHGTFWVFYYQFRFIVKVILLAFGFSALCVFAIGSVFFVAAQTGAFRTRIKEASRLSLLVVLAIAVQILLFVALMGLVDLWVNCFTMATVIVSFGIAVEFVAHTAFGYLASRGDSKHRAAEALKTYAMPILDGAFTTFLGFAPIAASKYLYVVVYYFLIYAILVAVGFVSGILFFPALLAAAGRNNGPNPQHLFFDDLPKSSSPPHEDDRDPSRNKIVMNDHDESKLDARTANDDDDHDHDHDDDDDHLGGKEKKSPPMLISMS</sequence>
<proteinExistence type="predicted"/>
<dbReference type="PROSITE" id="PS50156">
    <property type="entry name" value="SSD"/>
    <property type="match status" value="1"/>
</dbReference>
<feature type="compositionally biased region" description="Acidic residues" evidence="6">
    <location>
        <begin position="1062"/>
        <end position="1075"/>
    </location>
</feature>
<keyword evidence="4 7" id="KW-0472">Membrane</keyword>
<dbReference type="Pfam" id="PF02460">
    <property type="entry name" value="Patched"/>
    <property type="match status" value="1"/>
</dbReference>
<feature type="transmembrane region" description="Helical" evidence="7">
    <location>
        <begin position="908"/>
        <end position="937"/>
    </location>
</feature>
<dbReference type="SUPFAM" id="SSF82866">
    <property type="entry name" value="Multidrug efflux transporter AcrB transmembrane domain"/>
    <property type="match status" value="1"/>
</dbReference>
<dbReference type="PANTHER" id="PTHR46022">
    <property type="entry name" value="PROTEIN PATCHED"/>
    <property type="match status" value="1"/>
</dbReference>
<protein>
    <recommendedName>
        <fullName evidence="8">SSD domain-containing protein</fullName>
    </recommendedName>
</protein>
<dbReference type="GO" id="GO:0097108">
    <property type="term" value="F:hedgehog family protein binding"/>
    <property type="evidence" value="ECO:0007669"/>
    <property type="project" value="TreeGrafter"/>
</dbReference>
<evidence type="ECO:0000256" key="3">
    <source>
        <dbReference type="ARBA" id="ARBA00022989"/>
    </source>
</evidence>
<accession>A0AAD7XIY5</accession>
<dbReference type="InterPro" id="IPR000731">
    <property type="entry name" value="SSD"/>
</dbReference>
<dbReference type="GO" id="GO:0005886">
    <property type="term" value="C:plasma membrane"/>
    <property type="evidence" value="ECO:0007669"/>
    <property type="project" value="TreeGrafter"/>
</dbReference>
<dbReference type="PANTHER" id="PTHR46022:SF1">
    <property type="entry name" value="PROTEIN PATCHED"/>
    <property type="match status" value="1"/>
</dbReference>
<dbReference type="GO" id="GO:0008158">
    <property type="term" value="F:hedgehog receptor activity"/>
    <property type="evidence" value="ECO:0007669"/>
    <property type="project" value="TreeGrafter"/>
</dbReference>
<feature type="transmembrane region" description="Helical" evidence="7">
    <location>
        <begin position="493"/>
        <end position="514"/>
    </location>
</feature>